<organism evidence="2 3">
    <name type="scientific">Nelumbo nucifera</name>
    <name type="common">Sacred lotus</name>
    <dbReference type="NCBI Taxonomy" id="4432"/>
    <lineage>
        <taxon>Eukaryota</taxon>
        <taxon>Viridiplantae</taxon>
        <taxon>Streptophyta</taxon>
        <taxon>Embryophyta</taxon>
        <taxon>Tracheophyta</taxon>
        <taxon>Spermatophyta</taxon>
        <taxon>Magnoliopsida</taxon>
        <taxon>Proteales</taxon>
        <taxon>Nelumbonaceae</taxon>
        <taxon>Nelumbo</taxon>
    </lineage>
</organism>
<keyword evidence="1" id="KW-0812">Transmembrane</keyword>
<comment type="caution">
    <text evidence="2">The sequence shown here is derived from an EMBL/GenBank/DDBJ whole genome shotgun (WGS) entry which is preliminary data.</text>
</comment>
<dbReference type="EMBL" id="DUZY01000002">
    <property type="protein sequence ID" value="DAD28004.1"/>
    <property type="molecule type" value="Genomic_DNA"/>
</dbReference>
<sequence>MNGVSHFKSQHMVFKTMASHTFTFSGFSQIKTKKKGHYMVFTFFLVLLYSIVYKMAVNWLCRKELCNIDNDISQGSPLAG</sequence>
<keyword evidence="1" id="KW-1133">Transmembrane helix</keyword>
<reference evidence="2 3" key="1">
    <citation type="journal article" date="2020" name="Mol. Biol. Evol.">
        <title>Distinct Expression and Methylation Patterns for Genes with Different Fates following a Single Whole-Genome Duplication in Flowering Plants.</title>
        <authorList>
            <person name="Shi T."/>
            <person name="Rahmani R.S."/>
            <person name="Gugger P.F."/>
            <person name="Wang M."/>
            <person name="Li H."/>
            <person name="Zhang Y."/>
            <person name="Li Z."/>
            <person name="Wang Q."/>
            <person name="Van de Peer Y."/>
            <person name="Marchal K."/>
            <person name="Chen J."/>
        </authorList>
    </citation>
    <scope>NUCLEOTIDE SEQUENCE [LARGE SCALE GENOMIC DNA]</scope>
    <source>
        <tissue evidence="2">Leaf</tissue>
    </source>
</reference>
<evidence type="ECO:0000256" key="1">
    <source>
        <dbReference type="SAM" id="Phobius"/>
    </source>
</evidence>
<keyword evidence="3" id="KW-1185">Reference proteome</keyword>
<keyword evidence="1" id="KW-0472">Membrane</keyword>
<accession>A0A822Y287</accession>
<dbReference type="Proteomes" id="UP000607653">
    <property type="component" value="Unassembled WGS sequence"/>
</dbReference>
<proteinExistence type="predicted"/>
<protein>
    <submittedName>
        <fullName evidence="2">Uncharacterized protein</fullName>
    </submittedName>
</protein>
<dbReference type="AlphaFoldDB" id="A0A822Y287"/>
<name>A0A822Y287_NELNU</name>
<feature type="transmembrane region" description="Helical" evidence="1">
    <location>
        <begin position="38"/>
        <end position="60"/>
    </location>
</feature>
<evidence type="ECO:0000313" key="2">
    <source>
        <dbReference type="EMBL" id="DAD28004.1"/>
    </source>
</evidence>
<evidence type="ECO:0000313" key="3">
    <source>
        <dbReference type="Proteomes" id="UP000607653"/>
    </source>
</evidence>
<gene>
    <name evidence="2" type="ORF">HUJ06_029472</name>
</gene>